<dbReference type="InterPro" id="IPR015422">
    <property type="entry name" value="PyrdxlP-dep_Trfase_small"/>
</dbReference>
<evidence type="ECO:0000256" key="1">
    <source>
        <dbReference type="ARBA" id="ARBA00022576"/>
    </source>
</evidence>
<dbReference type="NCBIfam" id="NF002325">
    <property type="entry name" value="PRK01278.1"/>
    <property type="match status" value="1"/>
</dbReference>
<feature type="binding site" evidence="5">
    <location>
        <position position="272"/>
    </location>
    <ligand>
        <name>N(2)-acetyl-L-ornithine</name>
        <dbReference type="ChEBI" id="CHEBI:57805"/>
    </ligand>
</feature>
<protein>
    <recommendedName>
        <fullName evidence="5">Acetylornithine aminotransferase</fullName>
        <shortName evidence="5">ACOAT</shortName>
        <ecNumber evidence="5">2.6.1.11</ecNumber>
    </recommendedName>
</protein>
<keyword evidence="5" id="KW-0963">Cytoplasm</keyword>
<comment type="catalytic activity">
    <reaction evidence="5">
        <text>N(2)-acetyl-L-ornithine + 2-oxoglutarate = N-acetyl-L-glutamate 5-semialdehyde + L-glutamate</text>
        <dbReference type="Rhea" id="RHEA:18049"/>
        <dbReference type="ChEBI" id="CHEBI:16810"/>
        <dbReference type="ChEBI" id="CHEBI:29123"/>
        <dbReference type="ChEBI" id="CHEBI:29985"/>
        <dbReference type="ChEBI" id="CHEBI:57805"/>
        <dbReference type="EC" id="2.6.1.11"/>
    </reaction>
</comment>
<dbReference type="InterPro" id="IPR015424">
    <property type="entry name" value="PyrdxlP-dep_Trfase"/>
</dbReference>
<evidence type="ECO:0000256" key="3">
    <source>
        <dbReference type="ARBA" id="ARBA00022679"/>
    </source>
</evidence>
<comment type="cofactor">
    <cofactor evidence="5">
        <name>pyridoxal 5'-phosphate</name>
        <dbReference type="ChEBI" id="CHEBI:597326"/>
    </cofactor>
    <text evidence="5">Binds 1 pyridoxal phosphate per subunit.</text>
</comment>
<feature type="binding site" evidence="5">
    <location>
        <begin position="215"/>
        <end position="218"/>
    </location>
    <ligand>
        <name>pyridoxal 5'-phosphate</name>
        <dbReference type="ChEBI" id="CHEBI:597326"/>
    </ligand>
</feature>
<dbReference type="PANTHER" id="PTHR11986:SF79">
    <property type="entry name" value="ACETYLORNITHINE AMINOTRANSFERASE, MITOCHONDRIAL"/>
    <property type="match status" value="1"/>
</dbReference>
<dbReference type="NCBIfam" id="TIGR00707">
    <property type="entry name" value="argD"/>
    <property type="match status" value="1"/>
</dbReference>
<comment type="similarity">
    <text evidence="5">Belongs to the class-III pyridoxal-phosphate-dependent aminotransferase family. ArgD subfamily.</text>
</comment>
<dbReference type="InterPro" id="IPR005814">
    <property type="entry name" value="Aminotrans_3"/>
</dbReference>
<dbReference type="EMBL" id="CP022129">
    <property type="protein sequence ID" value="ASF48245.1"/>
    <property type="molecule type" value="Genomic_DNA"/>
</dbReference>
<dbReference type="InterPro" id="IPR050103">
    <property type="entry name" value="Class-III_PLP-dep_AT"/>
</dbReference>
<comment type="miscellaneous">
    <text evidence="5">May also have succinyldiaminopimelate aminotransferase activity, thus carrying out the corresponding step in lysine biosynthesis.</text>
</comment>
<dbReference type="GO" id="GO:0003992">
    <property type="term" value="F:N2-acetyl-L-ornithine:2-oxoglutarate 5-aminotransferase activity"/>
    <property type="evidence" value="ECO:0007669"/>
    <property type="project" value="UniProtKB-UniRule"/>
</dbReference>
<dbReference type="HAMAP" id="MF_01107">
    <property type="entry name" value="ArgD_aminotrans_3"/>
    <property type="match status" value="1"/>
</dbReference>
<keyword evidence="4 5" id="KW-0663">Pyridoxal phosphate</keyword>
<keyword evidence="1 5" id="KW-0032">Aminotransferase</keyword>
<comment type="subunit">
    <text evidence="5">Homodimer.</text>
</comment>
<dbReference type="SUPFAM" id="SSF53383">
    <property type="entry name" value="PLP-dependent transferases"/>
    <property type="match status" value="1"/>
</dbReference>
<dbReference type="PIRSF" id="PIRSF000521">
    <property type="entry name" value="Transaminase_4ab_Lys_Orn"/>
    <property type="match status" value="1"/>
</dbReference>
<dbReference type="Gene3D" id="3.90.1150.10">
    <property type="entry name" value="Aspartate Aminotransferase, domain 1"/>
    <property type="match status" value="1"/>
</dbReference>
<dbReference type="AlphaFoldDB" id="A0A1Z4C406"/>
<keyword evidence="3 5" id="KW-0808">Transferase</keyword>
<feature type="binding site" evidence="5">
    <location>
        <begin position="96"/>
        <end position="97"/>
    </location>
    <ligand>
        <name>pyridoxal 5'-phosphate</name>
        <dbReference type="ChEBI" id="CHEBI:597326"/>
    </ligand>
</feature>
<keyword evidence="7" id="KW-1185">Reference proteome</keyword>
<dbReference type="GO" id="GO:0030170">
    <property type="term" value="F:pyridoxal phosphate binding"/>
    <property type="evidence" value="ECO:0007669"/>
    <property type="project" value="InterPro"/>
</dbReference>
<feature type="binding site" evidence="5">
    <location>
        <position position="273"/>
    </location>
    <ligand>
        <name>pyridoxal 5'-phosphate</name>
        <dbReference type="ChEBI" id="CHEBI:597326"/>
    </ligand>
</feature>
<dbReference type="OrthoDB" id="9770449at2"/>
<accession>A0A1Z4C406</accession>
<dbReference type="EC" id="2.6.1.11" evidence="5"/>
<reference evidence="6 7" key="1">
    <citation type="submission" date="2017-06" db="EMBL/GenBank/DDBJ databases">
        <title>Genome Sequencing of the methanotroph Methylovulum psychrotolerants str. HV10-M2 isolated from a high-altitude environment.</title>
        <authorList>
            <person name="Mateos-Rivera A."/>
        </authorList>
    </citation>
    <scope>NUCLEOTIDE SEQUENCE [LARGE SCALE GENOMIC DNA]</scope>
    <source>
        <strain evidence="6 7">HV10_M2</strain>
    </source>
</reference>
<evidence type="ECO:0000256" key="4">
    <source>
        <dbReference type="ARBA" id="ARBA00022898"/>
    </source>
</evidence>
<comment type="pathway">
    <text evidence="5">Amino-acid biosynthesis; L-arginine biosynthesis; N(2)-acetyl-L-ornithine from L-glutamate: step 4/4.</text>
</comment>
<gene>
    <name evidence="5" type="primary">argD</name>
    <name evidence="6" type="ORF">CEK71_20470</name>
</gene>
<dbReference type="Pfam" id="PF00202">
    <property type="entry name" value="Aminotran_3"/>
    <property type="match status" value="1"/>
</dbReference>
<feature type="modified residue" description="N6-(pyridoxal phosphate)lysine" evidence="5">
    <location>
        <position position="244"/>
    </location>
</feature>
<keyword evidence="2 5" id="KW-0028">Amino-acid biosynthesis</keyword>
<dbReference type="CDD" id="cd00610">
    <property type="entry name" value="OAT_like"/>
    <property type="match status" value="1"/>
</dbReference>
<dbReference type="InterPro" id="IPR004636">
    <property type="entry name" value="AcOrn/SuccOrn_fam"/>
</dbReference>
<feature type="binding site" evidence="5">
    <location>
        <position position="128"/>
    </location>
    <ligand>
        <name>pyridoxal 5'-phosphate</name>
        <dbReference type="ChEBI" id="CHEBI:597326"/>
    </ligand>
</feature>
<evidence type="ECO:0000313" key="6">
    <source>
        <dbReference type="EMBL" id="ASF48245.1"/>
    </source>
</evidence>
<dbReference type="RefSeq" id="WP_088621115.1">
    <property type="nucleotide sequence ID" value="NZ_CP022129.1"/>
</dbReference>
<evidence type="ECO:0000256" key="5">
    <source>
        <dbReference type="HAMAP-Rule" id="MF_01107"/>
    </source>
</evidence>
<dbReference type="Proteomes" id="UP000197019">
    <property type="component" value="Chromosome"/>
</dbReference>
<keyword evidence="5" id="KW-0055">Arginine biosynthesis</keyword>
<evidence type="ECO:0000313" key="7">
    <source>
        <dbReference type="Proteomes" id="UP000197019"/>
    </source>
</evidence>
<dbReference type="GO" id="GO:0042802">
    <property type="term" value="F:identical protein binding"/>
    <property type="evidence" value="ECO:0007669"/>
    <property type="project" value="TreeGrafter"/>
</dbReference>
<proteinExistence type="inferred from homology"/>
<dbReference type="PANTHER" id="PTHR11986">
    <property type="entry name" value="AMINOTRANSFERASE CLASS III"/>
    <property type="match status" value="1"/>
</dbReference>
<sequence length="392" mass="41573">MTSHIMPTYGRLAVTFERGEGAWLWDSENKRYLDALSGIAVCSLGHAHPAVHKALCEQSQKLLHTSNIYRIGVQEQLADQLTALSGMDNVFFSNSGAEANEAAIKLARKYGYGLGIGQPAIIVMEKSFHGRTLATLSATGNAKIQQGFAPLVEGFIRVPYNDVGAVADAISQHNNIVAILVEPVQGEGGVNIPAPDYLNQLRALCDQHHLLLMLDEIQTGIGRTGQFLAYQHNRILPDVCTLAKALGNGVPIGACLARGKAAEVLTAGSHGSTFGGNPLACSAALAVLATLEADGLIAAASRKGDAICTGFSARLQGQPHIVDIRHKGMMIGIELDSPCAELVGQALQAGLLINVTNERTIRLLPPLIMDEAQIQLLVDTLSPLILAFTAQL</sequence>
<dbReference type="InterPro" id="IPR015421">
    <property type="entry name" value="PyrdxlP-dep_Trfase_major"/>
</dbReference>
<dbReference type="UniPathway" id="UPA00068">
    <property type="reaction ID" value="UER00109"/>
</dbReference>
<feature type="binding site" evidence="5">
    <location>
        <position position="131"/>
    </location>
    <ligand>
        <name>N(2)-acetyl-L-ornithine</name>
        <dbReference type="ChEBI" id="CHEBI:57805"/>
    </ligand>
</feature>
<dbReference type="GO" id="GO:0005737">
    <property type="term" value="C:cytoplasm"/>
    <property type="evidence" value="ECO:0007669"/>
    <property type="project" value="UniProtKB-SubCell"/>
</dbReference>
<evidence type="ECO:0000256" key="2">
    <source>
        <dbReference type="ARBA" id="ARBA00022605"/>
    </source>
</evidence>
<dbReference type="GO" id="GO:0006526">
    <property type="term" value="P:L-arginine biosynthetic process"/>
    <property type="evidence" value="ECO:0007669"/>
    <property type="project" value="UniProtKB-UniRule"/>
</dbReference>
<organism evidence="6 7">
    <name type="scientific">Methylovulum psychrotolerans</name>
    <dbReference type="NCBI Taxonomy" id="1704499"/>
    <lineage>
        <taxon>Bacteria</taxon>
        <taxon>Pseudomonadati</taxon>
        <taxon>Pseudomonadota</taxon>
        <taxon>Gammaproteobacteria</taxon>
        <taxon>Methylococcales</taxon>
        <taxon>Methylococcaceae</taxon>
        <taxon>Methylovulum</taxon>
    </lineage>
</organism>
<dbReference type="FunFam" id="3.40.640.10:FF:000004">
    <property type="entry name" value="Acetylornithine aminotransferase"/>
    <property type="match status" value="1"/>
</dbReference>
<name>A0A1Z4C406_9GAMM</name>
<dbReference type="Gene3D" id="3.40.640.10">
    <property type="entry name" value="Type I PLP-dependent aspartate aminotransferase-like (Major domain)"/>
    <property type="match status" value="1"/>
</dbReference>
<comment type="subcellular location">
    <subcellularLocation>
        <location evidence="5">Cytoplasm</location>
    </subcellularLocation>
</comment>
<dbReference type="KEGG" id="mpsy:CEK71_20470"/>